<feature type="region of interest" description="Disordered" evidence="1">
    <location>
        <begin position="462"/>
        <end position="495"/>
    </location>
</feature>
<feature type="compositionally biased region" description="Low complexity" evidence="1">
    <location>
        <begin position="464"/>
        <end position="479"/>
    </location>
</feature>
<accession>A0ABD0TL28</accession>
<feature type="signal peptide" evidence="2">
    <location>
        <begin position="1"/>
        <end position="21"/>
    </location>
</feature>
<dbReference type="Proteomes" id="UP001549921">
    <property type="component" value="Unassembled WGS sequence"/>
</dbReference>
<feature type="domain" description="VIT" evidence="4">
    <location>
        <begin position="46"/>
        <end position="175"/>
    </location>
</feature>
<dbReference type="PANTHER" id="PTHR10338:SF108">
    <property type="entry name" value="INTER-ALPHA-TRYPSIN INHIBITOR HEAVY CHAIN H4-LIKE PROTEIN"/>
    <property type="match status" value="1"/>
</dbReference>
<evidence type="ECO:0000259" key="3">
    <source>
        <dbReference type="PROSITE" id="PS50234"/>
    </source>
</evidence>
<dbReference type="Pfam" id="PF13768">
    <property type="entry name" value="VWA_3"/>
    <property type="match status" value="1"/>
</dbReference>
<dbReference type="InterPro" id="IPR002035">
    <property type="entry name" value="VWF_A"/>
</dbReference>
<dbReference type="InterPro" id="IPR013694">
    <property type="entry name" value="VIT"/>
</dbReference>
<dbReference type="Gene3D" id="3.40.50.410">
    <property type="entry name" value="von Willebrand factor, type A domain"/>
    <property type="match status" value="1"/>
</dbReference>
<feature type="domain" description="VWFA" evidence="3">
    <location>
        <begin position="334"/>
        <end position="585"/>
    </location>
</feature>
<feature type="region of interest" description="Disordered" evidence="1">
    <location>
        <begin position="34"/>
        <end position="55"/>
    </location>
</feature>
<name>A0ABD0TL28_LOXSC</name>
<dbReference type="PANTHER" id="PTHR10338">
    <property type="entry name" value="INTER-ALPHA-TRYPSIN INHIBITOR HEAVY CHAIN FAMILY MEMBER"/>
    <property type="match status" value="1"/>
</dbReference>
<dbReference type="GO" id="GO:0032991">
    <property type="term" value="C:protein-containing complex"/>
    <property type="evidence" value="ECO:0007669"/>
    <property type="project" value="UniProtKB-ARBA"/>
</dbReference>
<evidence type="ECO:0000313" key="6">
    <source>
        <dbReference type="Proteomes" id="UP001549921"/>
    </source>
</evidence>
<reference evidence="5 6" key="1">
    <citation type="submission" date="2024-06" db="EMBL/GenBank/DDBJ databases">
        <title>A chromosome-level genome assembly of beet webworm, Loxostege sticticalis.</title>
        <authorList>
            <person name="Zhang Y."/>
        </authorList>
    </citation>
    <scope>NUCLEOTIDE SEQUENCE [LARGE SCALE GENOMIC DNA]</scope>
    <source>
        <strain evidence="5">AQ028</strain>
        <tissue evidence="5">Male pupae</tissue>
    </source>
</reference>
<comment type="caution">
    <text evidence="5">The sequence shown here is derived from an EMBL/GenBank/DDBJ whole genome shotgun (WGS) entry which is preliminary data.</text>
</comment>
<dbReference type="Pfam" id="PF08487">
    <property type="entry name" value="VIT"/>
    <property type="match status" value="1"/>
</dbReference>
<dbReference type="SMART" id="SM00327">
    <property type="entry name" value="VWA"/>
    <property type="match status" value="1"/>
</dbReference>
<evidence type="ECO:0000256" key="1">
    <source>
        <dbReference type="SAM" id="MobiDB-lite"/>
    </source>
</evidence>
<organism evidence="5 6">
    <name type="scientific">Loxostege sticticalis</name>
    <name type="common">Beet webworm moth</name>
    <dbReference type="NCBI Taxonomy" id="481309"/>
    <lineage>
        <taxon>Eukaryota</taxon>
        <taxon>Metazoa</taxon>
        <taxon>Ecdysozoa</taxon>
        <taxon>Arthropoda</taxon>
        <taxon>Hexapoda</taxon>
        <taxon>Insecta</taxon>
        <taxon>Pterygota</taxon>
        <taxon>Neoptera</taxon>
        <taxon>Endopterygota</taxon>
        <taxon>Lepidoptera</taxon>
        <taxon>Glossata</taxon>
        <taxon>Ditrysia</taxon>
        <taxon>Pyraloidea</taxon>
        <taxon>Crambidae</taxon>
        <taxon>Pyraustinae</taxon>
        <taxon>Loxostege</taxon>
    </lineage>
</organism>
<proteinExistence type="predicted"/>
<dbReference type="PROSITE" id="PS50234">
    <property type="entry name" value="VWFA"/>
    <property type="match status" value="1"/>
</dbReference>
<evidence type="ECO:0000313" key="5">
    <source>
        <dbReference type="EMBL" id="KAL0849985.1"/>
    </source>
</evidence>
<gene>
    <name evidence="5" type="ORF">ABMA28_011900</name>
</gene>
<dbReference type="AlphaFoldDB" id="A0ABD0TL28"/>
<dbReference type="Pfam" id="PF13519">
    <property type="entry name" value="VWA_2"/>
    <property type="match status" value="1"/>
</dbReference>
<dbReference type="EMBL" id="JBEDNZ010000003">
    <property type="protein sequence ID" value="KAL0849985.1"/>
    <property type="molecule type" value="Genomic_DNA"/>
</dbReference>
<dbReference type="InterPro" id="IPR036465">
    <property type="entry name" value="vWFA_dom_sf"/>
</dbReference>
<sequence>MGPHWLPALGCLCLLVSSALPAAVPTPDTMVVARSENDEASTTPAPPITEATTEEPSAPLKLTDMEVTSHIALRYAHTAVVTTVRNPARKAQEATFRVLLPETAFISGFTMILDGKSYKAYVKEKEEAKKIYNQAVSSGLGAAHIATKARDSNHFTVSVNVEPNTVAVFNLTYEELLVRRNGVYNHAINLHPGALVPKLTVTVHIKEAQKITALRVPEVRTGNEIDATPEDPQNVNALIERGKKDNEATITFKPDLKEQQRLIDIYTEKTKESRTPSYAYSYDQEEDKSDSEGVLGQFVVQYDVDRPKHGEILVNDGYFVHFYAPSDLPPLNKHVVFVLDTSGSMMDRKIVQLREAMQTILSELNPGDYFSIVEFASSVMVHELKEADAEPSAPQNQYFSYTFSDINRPARLVPPSPATPVNIAKAKVIVSRLQAAGGTNIYSALDVAVELINKGIGWSLPTNSSAKATTEPAPTTASPVEEKPTTEVQKAEGGNTEETVKLEPIIIFLTDGDPTVGETDPTRIINHLTEKNSGENKATIFSLAFGEDADRKFLRKLSLRNDGFMRHIYEAADAALQLRAFYRQVASPLLADVKFAYPRKQVKADSVTKHRFRRYYLGSETVVAGRIEDGATELTPTVGAFCGTDKLGRKYMEIVPKAPIPVQKENFLPLERLWAYLTVKQLLDERDARDPPADDDKAASPDKKALEIALKYSFVTPLTSLVVVKPNATDAVDAESVHKQNQDVGYSSLLSANYAGYAARPAMVFGAPGAPGIPVRSSLVMHRDVNSGGYPPSAAGPALFALPAAPHSLSTLHDSVVANDETAQVEEEALDYADEAPLGVFRPMSISSTRLPATTTLRVDPLERYHLSAFAWLAPLLRPDDTIHLKTNSTEETLKLSTDDVAPKAASGVDAECANAVGGAGAGACVYLTRCGAARTLSAHDYLSSYCSVDGFAGVCCPKASVDVEKTD</sequence>
<feature type="chain" id="PRO_5044771897" description="Inter-alpha-trypsin inhibitor heavy chain H4-like" evidence="2">
    <location>
        <begin position="22"/>
        <end position="968"/>
    </location>
</feature>
<dbReference type="PROSITE" id="PS51468">
    <property type="entry name" value="VIT"/>
    <property type="match status" value="1"/>
</dbReference>
<feature type="compositionally biased region" description="Low complexity" evidence="1">
    <location>
        <begin position="40"/>
        <end position="55"/>
    </location>
</feature>
<evidence type="ECO:0000259" key="4">
    <source>
        <dbReference type="PROSITE" id="PS51468"/>
    </source>
</evidence>
<protein>
    <recommendedName>
        <fullName evidence="7">Inter-alpha-trypsin inhibitor heavy chain H4-like</fullName>
    </recommendedName>
</protein>
<evidence type="ECO:0008006" key="7">
    <source>
        <dbReference type="Google" id="ProtNLM"/>
    </source>
</evidence>
<dbReference type="SMART" id="SM00609">
    <property type="entry name" value="VIT"/>
    <property type="match status" value="1"/>
</dbReference>
<dbReference type="InterPro" id="IPR050934">
    <property type="entry name" value="ITIH"/>
</dbReference>
<evidence type="ECO:0000256" key="2">
    <source>
        <dbReference type="SAM" id="SignalP"/>
    </source>
</evidence>
<keyword evidence="2" id="KW-0732">Signal</keyword>
<dbReference type="SUPFAM" id="SSF53300">
    <property type="entry name" value="vWA-like"/>
    <property type="match status" value="1"/>
</dbReference>